<proteinExistence type="predicted"/>
<protein>
    <submittedName>
        <fullName evidence="2">Uncharacterized protein</fullName>
    </submittedName>
</protein>
<feature type="region of interest" description="Disordered" evidence="1">
    <location>
        <begin position="104"/>
        <end position="154"/>
    </location>
</feature>
<dbReference type="EMBL" id="MHQB01000019">
    <property type="protein sequence ID" value="OGZ94126.1"/>
    <property type="molecule type" value="Genomic_DNA"/>
</dbReference>
<gene>
    <name evidence="2" type="ORF">A2131_02115</name>
</gene>
<sequence>MSEGKKVEGQKKEVVSQSEDGGRTYELNVALALAKTLMKLYEAAKNNPAKREGLQKFDDLDPKKQEDFFILSRHHRVPQGIKDFIDGFGAGSKKFQELVKKAHEEDEKALGRDPEASEYFRRVGIEKGNKETPAPPEARREGARRETRFEDDEEVMQFIRDLENKNKQGGSQAA</sequence>
<comment type="caution">
    <text evidence="2">The sequence shown here is derived from an EMBL/GenBank/DDBJ whole genome shotgun (WGS) entry which is preliminary data.</text>
</comment>
<evidence type="ECO:0000313" key="3">
    <source>
        <dbReference type="Proteomes" id="UP000177392"/>
    </source>
</evidence>
<feature type="compositionally biased region" description="Basic and acidic residues" evidence="1">
    <location>
        <begin position="137"/>
        <end position="148"/>
    </location>
</feature>
<feature type="compositionally biased region" description="Basic and acidic residues" evidence="1">
    <location>
        <begin position="104"/>
        <end position="130"/>
    </location>
</feature>
<feature type="region of interest" description="Disordered" evidence="1">
    <location>
        <begin position="1"/>
        <end position="20"/>
    </location>
</feature>
<evidence type="ECO:0000313" key="2">
    <source>
        <dbReference type="EMBL" id="OGZ94126.1"/>
    </source>
</evidence>
<name>A0A1G2K3Z2_9BACT</name>
<evidence type="ECO:0000256" key="1">
    <source>
        <dbReference type="SAM" id="MobiDB-lite"/>
    </source>
</evidence>
<dbReference type="Proteomes" id="UP000177392">
    <property type="component" value="Unassembled WGS sequence"/>
</dbReference>
<reference evidence="2 3" key="1">
    <citation type="journal article" date="2016" name="Nat. Commun.">
        <title>Thousands of microbial genomes shed light on interconnected biogeochemical processes in an aquifer system.</title>
        <authorList>
            <person name="Anantharaman K."/>
            <person name="Brown C.T."/>
            <person name="Hug L.A."/>
            <person name="Sharon I."/>
            <person name="Castelle C.J."/>
            <person name="Probst A.J."/>
            <person name="Thomas B.C."/>
            <person name="Singh A."/>
            <person name="Wilkins M.J."/>
            <person name="Karaoz U."/>
            <person name="Brodie E.L."/>
            <person name="Williams K.H."/>
            <person name="Hubbard S.S."/>
            <person name="Banfield J.F."/>
        </authorList>
    </citation>
    <scope>NUCLEOTIDE SEQUENCE [LARGE SCALE GENOMIC DNA]</scope>
</reference>
<accession>A0A1G2K3Z2</accession>
<feature type="compositionally biased region" description="Basic and acidic residues" evidence="1">
    <location>
        <begin position="1"/>
        <end position="14"/>
    </location>
</feature>
<organism evidence="2 3">
    <name type="scientific">Candidatus Sungbacteria bacterium GWC2_49_10</name>
    <dbReference type="NCBI Taxonomy" id="1802263"/>
    <lineage>
        <taxon>Bacteria</taxon>
        <taxon>Candidatus Sungiibacteriota</taxon>
    </lineage>
</organism>
<dbReference type="AlphaFoldDB" id="A0A1G2K3Z2"/>